<evidence type="ECO:0000313" key="2">
    <source>
        <dbReference type="Proteomes" id="UP001597295"/>
    </source>
</evidence>
<sequence>MTWVLTEIADVQIQQSIPALKFVLHSQGLTKFSLGLCLLDGDLISSMTLLANNGRQKTILKRADVSCLLIEGSIATLSLEKSDLDLLRVFSLKTVRDGTPEVDHLDLEVSAVLDGKAVRADLMIRYPLVSSSE</sequence>
<gene>
    <name evidence="1" type="ORF">ACFSM5_14220</name>
</gene>
<protein>
    <submittedName>
        <fullName evidence="1">Uncharacterized protein</fullName>
    </submittedName>
</protein>
<comment type="caution">
    <text evidence="1">The sequence shown here is derived from an EMBL/GenBank/DDBJ whole genome shotgun (WGS) entry which is preliminary data.</text>
</comment>
<dbReference type="EMBL" id="JBHUIP010000012">
    <property type="protein sequence ID" value="MFD2264053.1"/>
    <property type="molecule type" value="Genomic_DNA"/>
</dbReference>
<reference evidence="2" key="1">
    <citation type="journal article" date="2019" name="Int. J. Syst. Evol. Microbiol.">
        <title>The Global Catalogue of Microorganisms (GCM) 10K type strain sequencing project: providing services to taxonomists for standard genome sequencing and annotation.</title>
        <authorList>
            <consortium name="The Broad Institute Genomics Platform"/>
            <consortium name="The Broad Institute Genome Sequencing Center for Infectious Disease"/>
            <person name="Wu L."/>
            <person name="Ma J."/>
        </authorList>
    </citation>
    <scope>NUCLEOTIDE SEQUENCE [LARGE SCALE GENOMIC DNA]</scope>
    <source>
        <strain evidence="2">CGMCC 1.19062</strain>
    </source>
</reference>
<keyword evidence="2" id="KW-1185">Reference proteome</keyword>
<dbReference type="Proteomes" id="UP001597295">
    <property type="component" value="Unassembled WGS sequence"/>
</dbReference>
<proteinExistence type="predicted"/>
<evidence type="ECO:0000313" key="1">
    <source>
        <dbReference type="EMBL" id="MFD2264053.1"/>
    </source>
</evidence>
<dbReference type="RefSeq" id="WP_379877094.1">
    <property type="nucleotide sequence ID" value="NZ_JBHUIP010000012.1"/>
</dbReference>
<accession>A0ABW5DSB9</accession>
<name>A0ABW5DSB9_9PROT</name>
<organism evidence="1 2">
    <name type="scientific">Lacibacterium aquatile</name>
    <dbReference type="NCBI Taxonomy" id="1168082"/>
    <lineage>
        <taxon>Bacteria</taxon>
        <taxon>Pseudomonadati</taxon>
        <taxon>Pseudomonadota</taxon>
        <taxon>Alphaproteobacteria</taxon>
        <taxon>Rhodospirillales</taxon>
        <taxon>Rhodospirillaceae</taxon>
    </lineage>
</organism>